<dbReference type="RefSeq" id="WP_249700247.1">
    <property type="nucleotide sequence ID" value="NZ_JAMFLX010000018.1"/>
</dbReference>
<reference evidence="1 2" key="1">
    <citation type="submission" date="2022-05" db="EMBL/GenBank/DDBJ databases">
        <authorList>
            <person name="Park J.-S."/>
        </authorList>
    </citation>
    <scope>NUCLEOTIDE SEQUENCE [LARGE SCALE GENOMIC DNA]</scope>
    <source>
        <strain evidence="1 2">2012CJ34-2</strain>
    </source>
</reference>
<keyword evidence="2" id="KW-1185">Reference proteome</keyword>
<dbReference type="Proteomes" id="UP001203338">
    <property type="component" value="Unassembled WGS sequence"/>
</dbReference>
<protein>
    <submittedName>
        <fullName evidence="1">Uncharacterized protein</fullName>
    </submittedName>
</protein>
<organism evidence="1 2">
    <name type="scientific">Parendozoicomonas callyspongiae</name>
    <dbReference type="NCBI Taxonomy" id="2942213"/>
    <lineage>
        <taxon>Bacteria</taxon>
        <taxon>Pseudomonadati</taxon>
        <taxon>Pseudomonadota</taxon>
        <taxon>Gammaproteobacteria</taxon>
        <taxon>Oceanospirillales</taxon>
        <taxon>Endozoicomonadaceae</taxon>
        <taxon>Parendozoicomonas</taxon>
    </lineage>
</organism>
<dbReference type="EMBL" id="JAMFLX010000018">
    <property type="protein sequence ID" value="MCL6270939.1"/>
    <property type="molecule type" value="Genomic_DNA"/>
</dbReference>
<evidence type="ECO:0000313" key="1">
    <source>
        <dbReference type="EMBL" id="MCL6270939.1"/>
    </source>
</evidence>
<name>A0ABT0PHT9_9GAMM</name>
<sequence length="84" mass="9859">MCWLSKCFGQRLLVAFYPDEMVNCSREDLSAFLYEYMPNTHFNPLKIFGRFGLVVETEDNRFIDTVSELPQVDYIEPDAIARNQ</sequence>
<proteinExistence type="predicted"/>
<gene>
    <name evidence="1" type="ORF">M3P05_13495</name>
</gene>
<evidence type="ECO:0000313" key="2">
    <source>
        <dbReference type="Proteomes" id="UP001203338"/>
    </source>
</evidence>
<comment type="caution">
    <text evidence="1">The sequence shown here is derived from an EMBL/GenBank/DDBJ whole genome shotgun (WGS) entry which is preliminary data.</text>
</comment>
<accession>A0ABT0PHT9</accession>